<keyword evidence="1" id="KW-1133">Transmembrane helix</keyword>
<name>A0A940MDM8_9ACTN</name>
<evidence type="ECO:0000256" key="1">
    <source>
        <dbReference type="SAM" id="Phobius"/>
    </source>
</evidence>
<sequence>MFVLPAVIVVAWILSWWGTRRVRWILLSAAAVVSVLCAVLGLHAMGPSADPRTVGCSPAVACMDTRPLFLLAAGLLGAGCCLVLLILTLAGEAVRIWRADRDDPAGE</sequence>
<evidence type="ECO:0000313" key="2">
    <source>
        <dbReference type="EMBL" id="MBP0461040.1"/>
    </source>
</evidence>
<keyword evidence="1" id="KW-0472">Membrane</keyword>
<evidence type="ECO:0000313" key="3">
    <source>
        <dbReference type="Proteomes" id="UP000670475"/>
    </source>
</evidence>
<protein>
    <submittedName>
        <fullName evidence="2">Uncharacterized protein</fullName>
    </submittedName>
</protein>
<accession>A0A940MDM8</accession>
<reference evidence="2" key="1">
    <citation type="submission" date="2021-03" db="EMBL/GenBank/DDBJ databases">
        <title>Whole genome sequence of Streptomyces bomunensis MMS17-BM035.</title>
        <authorList>
            <person name="Lee J.H."/>
        </authorList>
    </citation>
    <scope>NUCLEOTIDE SEQUENCE</scope>
    <source>
        <strain evidence="2">MMS17-BM035</strain>
    </source>
</reference>
<feature type="transmembrane region" description="Helical" evidence="1">
    <location>
        <begin position="68"/>
        <end position="91"/>
    </location>
</feature>
<dbReference type="Proteomes" id="UP000670475">
    <property type="component" value="Unassembled WGS sequence"/>
</dbReference>
<proteinExistence type="predicted"/>
<keyword evidence="1" id="KW-0812">Transmembrane</keyword>
<dbReference type="AlphaFoldDB" id="A0A940MDM8"/>
<keyword evidence="3" id="KW-1185">Reference proteome</keyword>
<dbReference type="EMBL" id="JAGIQL010000153">
    <property type="protein sequence ID" value="MBP0461040.1"/>
    <property type="molecule type" value="Genomic_DNA"/>
</dbReference>
<comment type="caution">
    <text evidence="2">The sequence shown here is derived from an EMBL/GenBank/DDBJ whole genome shotgun (WGS) entry which is preliminary data.</text>
</comment>
<gene>
    <name evidence="2" type="ORF">JFN87_26765</name>
</gene>
<feature type="transmembrane region" description="Helical" evidence="1">
    <location>
        <begin position="24"/>
        <end position="45"/>
    </location>
</feature>
<organism evidence="2 3">
    <name type="scientific">Streptomyces montanisoli</name>
    <dbReference type="NCBI Taxonomy" id="2798581"/>
    <lineage>
        <taxon>Bacteria</taxon>
        <taxon>Bacillati</taxon>
        <taxon>Actinomycetota</taxon>
        <taxon>Actinomycetes</taxon>
        <taxon>Kitasatosporales</taxon>
        <taxon>Streptomycetaceae</taxon>
        <taxon>Streptomyces</taxon>
    </lineage>
</organism>